<reference evidence="3" key="1">
    <citation type="submission" date="2019-05" db="EMBL/GenBank/DDBJ databases">
        <title>Genome sequence and methylation pattern of the halophilic Archaeon Natrinema versiforme BOL5-4.</title>
        <authorList>
            <person name="DasSarma P."/>
            <person name="Anton B.P."/>
            <person name="DasSarma S.L."/>
            <person name="Martinez F.L."/>
            <person name="Guzman D."/>
            <person name="Roberts R.J."/>
            <person name="DasSarma S."/>
        </authorList>
    </citation>
    <scope>NUCLEOTIDE SEQUENCE [LARGE SCALE GENOMIC DNA]</scope>
    <source>
        <strain evidence="3">BOL5-4</strain>
    </source>
</reference>
<dbReference type="GeneID" id="40266991"/>
<keyword evidence="1" id="KW-0472">Membrane</keyword>
<feature type="transmembrane region" description="Helical" evidence="1">
    <location>
        <begin position="35"/>
        <end position="54"/>
    </location>
</feature>
<dbReference type="AlphaFoldDB" id="A0A4P8WPB3"/>
<proteinExistence type="predicted"/>
<evidence type="ECO:0000256" key="1">
    <source>
        <dbReference type="SAM" id="Phobius"/>
    </source>
</evidence>
<keyword evidence="1" id="KW-0812">Transmembrane</keyword>
<evidence type="ECO:0000313" key="3">
    <source>
        <dbReference type="Proteomes" id="UP000302218"/>
    </source>
</evidence>
<protein>
    <submittedName>
        <fullName evidence="2">Uncharacterized protein</fullName>
    </submittedName>
</protein>
<accession>A0A4P8WPB3</accession>
<keyword evidence="1" id="KW-1133">Transmembrane helix</keyword>
<evidence type="ECO:0000313" key="2">
    <source>
        <dbReference type="EMBL" id="QCS43941.1"/>
    </source>
</evidence>
<dbReference type="Proteomes" id="UP000302218">
    <property type="component" value="Chromosome"/>
</dbReference>
<dbReference type="KEGG" id="nvr:FEJ81_16920"/>
<dbReference type="OrthoDB" id="330242at2157"/>
<dbReference type="EMBL" id="CP040330">
    <property type="protein sequence ID" value="QCS43941.1"/>
    <property type="molecule type" value="Genomic_DNA"/>
</dbReference>
<name>A0A4P8WPB3_9EURY</name>
<dbReference type="RefSeq" id="WP_138246391.1">
    <property type="nucleotide sequence ID" value="NZ_CP040330.1"/>
</dbReference>
<gene>
    <name evidence="2" type="ORF">FEJ81_16920</name>
</gene>
<sequence length="67" mass="7206">MSALRSVLLEWDLNRISRILVAGLAVFLARRVTDGFLTGLGATLLFLFVLAVAWEAAKRIVGGSSDS</sequence>
<organism evidence="2 3">
    <name type="scientific">Natrinema versiforme</name>
    <dbReference type="NCBI Taxonomy" id="88724"/>
    <lineage>
        <taxon>Archaea</taxon>
        <taxon>Methanobacteriati</taxon>
        <taxon>Methanobacteriota</taxon>
        <taxon>Stenosarchaea group</taxon>
        <taxon>Halobacteria</taxon>
        <taxon>Halobacteriales</taxon>
        <taxon>Natrialbaceae</taxon>
        <taxon>Natrinema</taxon>
    </lineage>
</organism>